<dbReference type="RefSeq" id="XP_056482803.1">
    <property type="nucleotide sequence ID" value="XM_056636773.1"/>
</dbReference>
<proteinExistence type="predicted"/>
<organism evidence="2 3">
    <name type="scientific">Penicillium cosmopolitanum</name>
    <dbReference type="NCBI Taxonomy" id="1131564"/>
    <lineage>
        <taxon>Eukaryota</taxon>
        <taxon>Fungi</taxon>
        <taxon>Dikarya</taxon>
        <taxon>Ascomycota</taxon>
        <taxon>Pezizomycotina</taxon>
        <taxon>Eurotiomycetes</taxon>
        <taxon>Eurotiomycetidae</taxon>
        <taxon>Eurotiales</taxon>
        <taxon>Aspergillaceae</taxon>
        <taxon>Penicillium</taxon>
    </lineage>
</organism>
<dbReference type="GeneID" id="81375753"/>
<dbReference type="GO" id="GO:0001228">
    <property type="term" value="F:DNA-binding transcription activator activity, RNA polymerase II-specific"/>
    <property type="evidence" value="ECO:0007669"/>
    <property type="project" value="TreeGrafter"/>
</dbReference>
<comment type="caution">
    <text evidence="2">The sequence shown here is derived from an EMBL/GenBank/DDBJ whole genome shotgun (WGS) entry which is preliminary data.</text>
</comment>
<feature type="region of interest" description="Disordered" evidence="1">
    <location>
        <begin position="1"/>
        <end position="21"/>
    </location>
</feature>
<dbReference type="PANTHER" id="PTHR47784">
    <property type="entry name" value="STEROL UPTAKE CONTROL PROTEIN 2"/>
    <property type="match status" value="1"/>
</dbReference>
<dbReference type="Pfam" id="PF11951">
    <property type="entry name" value="Fungal_trans_2"/>
    <property type="match status" value="1"/>
</dbReference>
<evidence type="ECO:0000313" key="3">
    <source>
        <dbReference type="Proteomes" id="UP001147747"/>
    </source>
</evidence>
<protein>
    <recommendedName>
        <fullName evidence="4">C6 transcription factor</fullName>
    </recommendedName>
</protein>
<keyword evidence="3" id="KW-1185">Reference proteome</keyword>
<dbReference type="AlphaFoldDB" id="A0A9W9VEG8"/>
<accession>A0A9W9VEG8</accession>
<evidence type="ECO:0000313" key="2">
    <source>
        <dbReference type="EMBL" id="KAJ5379017.1"/>
    </source>
</evidence>
<dbReference type="InterPro" id="IPR021858">
    <property type="entry name" value="Fun_TF"/>
</dbReference>
<evidence type="ECO:0008006" key="4">
    <source>
        <dbReference type="Google" id="ProtNLM"/>
    </source>
</evidence>
<feature type="compositionally biased region" description="Polar residues" evidence="1">
    <location>
        <begin position="1"/>
        <end position="18"/>
    </location>
</feature>
<name>A0A9W9VEG8_9EURO</name>
<evidence type="ECO:0000256" key="1">
    <source>
        <dbReference type="SAM" id="MobiDB-lite"/>
    </source>
</evidence>
<sequence length="322" mass="36802">MVPSTTAGGVDISETSIGSPMPTVDMTDMELLHHYSTSTCYTISRHPVLQTIWQITIPQHGFAPQSQFVFRGILALAALHMGHIKPDLRAEYFATAEYHHNAALQMVSAAIPHINEETGPAIYVFSTLTCIIMCAMRQNSNDFWVANDSLFKWLGLIRGHRAIIYSVIDTLRSGPLAPMFVLGRRRKIAREARSTDDQPFMENLRQEIIESVPDQNELQCYLEALDELAKSFATVLDQVVEITDVFIWLYEISDGYLELLRQQKPEALVIFGYFCVVSKQVESAWWMEGFSIPLMRAIYYHLDEEHRCWLQWPIQQLGWAPC</sequence>
<dbReference type="PANTHER" id="PTHR47784:SF5">
    <property type="entry name" value="STEROL UPTAKE CONTROL PROTEIN 2"/>
    <property type="match status" value="1"/>
</dbReference>
<dbReference type="OrthoDB" id="416217at2759"/>
<reference evidence="2" key="2">
    <citation type="journal article" date="2023" name="IMA Fungus">
        <title>Comparative genomic study of the Penicillium genus elucidates a diverse pangenome and 15 lateral gene transfer events.</title>
        <authorList>
            <person name="Petersen C."/>
            <person name="Sorensen T."/>
            <person name="Nielsen M.R."/>
            <person name="Sondergaard T.E."/>
            <person name="Sorensen J.L."/>
            <person name="Fitzpatrick D.A."/>
            <person name="Frisvad J.C."/>
            <person name="Nielsen K.L."/>
        </authorList>
    </citation>
    <scope>NUCLEOTIDE SEQUENCE</scope>
    <source>
        <strain evidence="2">IBT 29677</strain>
    </source>
</reference>
<dbReference type="InterPro" id="IPR053157">
    <property type="entry name" value="Sterol_Uptake_Regulator"/>
</dbReference>
<reference evidence="2" key="1">
    <citation type="submission" date="2022-12" db="EMBL/GenBank/DDBJ databases">
        <authorList>
            <person name="Petersen C."/>
        </authorList>
    </citation>
    <scope>NUCLEOTIDE SEQUENCE</scope>
    <source>
        <strain evidence="2">IBT 29677</strain>
    </source>
</reference>
<gene>
    <name evidence="2" type="ORF">N7509_012136</name>
</gene>
<dbReference type="EMBL" id="JAPZBU010000011">
    <property type="protein sequence ID" value="KAJ5379017.1"/>
    <property type="molecule type" value="Genomic_DNA"/>
</dbReference>
<dbReference type="Proteomes" id="UP001147747">
    <property type="component" value="Unassembled WGS sequence"/>
</dbReference>